<evidence type="ECO:0000256" key="1">
    <source>
        <dbReference type="SAM" id="Coils"/>
    </source>
</evidence>
<dbReference type="AlphaFoldDB" id="A0A1Y1ZRB7"/>
<comment type="caution">
    <text evidence="4">The sequence shown here is derived from an EMBL/GenBank/DDBJ whole genome shotgun (WGS) entry which is preliminary data.</text>
</comment>
<proteinExistence type="predicted"/>
<feature type="domain" description="DUF6594" evidence="3">
    <location>
        <begin position="7"/>
        <end position="275"/>
    </location>
</feature>
<evidence type="ECO:0000313" key="5">
    <source>
        <dbReference type="Proteomes" id="UP000193144"/>
    </source>
</evidence>
<keyword evidence="2" id="KW-0812">Transmembrane</keyword>
<dbReference type="OrthoDB" id="5342093at2759"/>
<protein>
    <recommendedName>
        <fullName evidence="3">DUF6594 domain-containing protein</fullName>
    </recommendedName>
</protein>
<feature type="transmembrane region" description="Helical" evidence="2">
    <location>
        <begin position="208"/>
        <end position="230"/>
    </location>
</feature>
<evidence type="ECO:0000256" key="2">
    <source>
        <dbReference type="SAM" id="Phobius"/>
    </source>
</evidence>
<gene>
    <name evidence="4" type="ORF">BCR34DRAFT_587055</name>
</gene>
<feature type="transmembrane region" description="Helical" evidence="2">
    <location>
        <begin position="236"/>
        <end position="256"/>
    </location>
</feature>
<reference evidence="4 5" key="1">
    <citation type="submission" date="2016-07" db="EMBL/GenBank/DDBJ databases">
        <title>Pervasive Adenine N6-methylation of Active Genes in Fungi.</title>
        <authorList>
            <consortium name="DOE Joint Genome Institute"/>
            <person name="Mondo S.J."/>
            <person name="Dannebaum R.O."/>
            <person name="Kuo R.C."/>
            <person name="Labutti K."/>
            <person name="Haridas S."/>
            <person name="Kuo A."/>
            <person name="Salamov A."/>
            <person name="Ahrendt S.R."/>
            <person name="Lipzen A."/>
            <person name="Sullivan W."/>
            <person name="Andreopoulos W.B."/>
            <person name="Clum A."/>
            <person name="Lindquist E."/>
            <person name="Daum C."/>
            <person name="Ramamoorthy G.K."/>
            <person name="Gryganskyi A."/>
            <person name="Culley D."/>
            <person name="Magnuson J.K."/>
            <person name="James T.Y."/>
            <person name="O'Malley M.A."/>
            <person name="Stajich J.E."/>
            <person name="Spatafora J.W."/>
            <person name="Visel A."/>
            <person name="Grigoriev I.V."/>
        </authorList>
    </citation>
    <scope>NUCLEOTIDE SEQUENCE [LARGE SCALE GENOMIC DNA]</scope>
    <source>
        <strain evidence="4 5">CBS 115471</strain>
    </source>
</reference>
<dbReference type="Proteomes" id="UP000193144">
    <property type="component" value="Unassembled WGS sequence"/>
</dbReference>
<evidence type="ECO:0000259" key="3">
    <source>
        <dbReference type="Pfam" id="PF20237"/>
    </source>
</evidence>
<keyword evidence="1" id="KW-0175">Coiled coil</keyword>
<dbReference type="EMBL" id="MCFA01000048">
    <property type="protein sequence ID" value="ORY12786.1"/>
    <property type="molecule type" value="Genomic_DNA"/>
</dbReference>
<organism evidence="4 5">
    <name type="scientific">Clohesyomyces aquaticus</name>
    <dbReference type="NCBI Taxonomy" id="1231657"/>
    <lineage>
        <taxon>Eukaryota</taxon>
        <taxon>Fungi</taxon>
        <taxon>Dikarya</taxon>
        <taxon>Ascomycota</taxon>
        <taxon>Pezizomycotina</taxon>
        <taxon>Dothideomycetes</taxon>
        <taxon>Pleosporomycetidae</taxon>
        <taxon>Pleosporales</taxon>
        <taxon>Lindgomycetaceae</taxon>
        <taxon>Clohesyomyces</taxon>
    </lineage>
</organism>
<sequence>MSTPDGYAKLARLMGAEPETALFRRFGSLTMINLLRLQAELQDLEQQLEEAREEDTKISDGIRNKYVHDFRLMRDEAEEGDSIQHDLLLDIGRKLEEYHTALDKALRISSATVPTRREIKFLQTWLKRPSMGNNFLNSPEDAIWSDENVNDLISVRASGSDDDVFTSFLNGSLLSLYHRIWGERHGRNQSGLLGTNIRRYNDSHIFKLSKIISTTLSSLLPTLAILVLFFVKRMLLRIGLVIVFTAIFSFTLSVTTEARKVDIFSATAAFAAVEVVFVGSTAANNTA</sequence>
<evidence type="ECO:0000313" key="4">
    <source>
        <dbReference type="EMBL" id="ORY12786.1"/>
    </source>
</evidence>
<dbReference type="PANTHER" id="PTHR34502:SF5">
    <property type="entry name" value="DUF6594 DOMAIN-CONTAINING PROTEIN"/>
    <property type="match status" value="1"/>
</dbReference>
<feature type="coiled-coil region" evidence="1">
    <location>
        <begin position="34"/>
        <end position="61"/>
    </location>
</feature>
<name>A0A1Y1ZRB7_9PLEO</name>
<dbReference type="PANTHER" id="PTHR34502">
    <property type="entry name" value="DUF6594 DOMAIN-CONTAINING PROTEIN-RELATED"/>
    <property type="match status" value="1"/>
</dbReference>
<dbReference type="STRING" id="1231657.A0A1Y1ZRB7"/>
<dbReference type="Pfam" id="PF20237">
    <property type="entry name" value="DUF6594"/>
    <property type="match status" value="1"/>
</dbReference>
<feature type="transmembrane region" description="Helical" evidence="2">
    <location>
        <begin position="263"/>
        <end position="283"/>
    </location>
</feature>
<dbReference type="InterPro" id="IPR046529">
    <property type="entry name" value="DUF6594"/>
</dbReference>
<keyword evidence="2" id="KW-1133">Transmembrane helix</keyword>
<keyword evidence="2" id="KW-0472">Membrane</keyword>
<keyword evidence="5" id="KW-1185">Reference proteome</keyword>
<accession>A0A1Y1ZRB7</accession>